<feature type="domain" description="UspA" evidence="2">
    <location>
        <begin position="1"/>
        <end position="139"/>
    </location>
</feature>
<name>A0A410MI31_9BACI</name>
<dbReference type="KEGG" id="hli:HLI_20310"/>
<dbReference type="RefSeq" id="WP_128526656.1">
    <property type="nucleotide sequence ID" value="NZ_CANLVY010000005.1"/>
</dbReference>
<dbReference type="AlphaFoldDB" id="A0A410MI31"/>
<dbReference type="PANTHER" id="PTHR46268">
    <property type="entry name" value="STRESS RESPONSE PROTEIN NHAX"/>
    <property type="match status" value="1"/>
</dbReference>
<evidence type="ECO:0000313" key="3">
    <source>
        <dbReference type="EMBL" id="QAS54392.1"/>
    </source>
</evidence>
<dbReference type="PANTHER" id="PTHR46268:SF6">
    <property type="entry name" value="UNIVERSAL STRESS PROTEIN UP12"/>
    <property type="match status" value="1"/>
</dbReference>
<accession>A0A410MI31</accession>
<dbReference type="InterPro" id="IPR006016">
    <property type="entry name" value="UspA"/>
</dbReference>
<dbReference type="Gene3D" id="3.40.50.620">
    <property type="entry name" value="HUPs"/>
    <property type="match status" value="1"/>
</dbReference>
<reference evidence="3 4" key="1">
    <citation type="submission" date="2018-01" db="EMBL/GenBank/DDBJ databases">
        <title>The whole genome sequencing and assembly of Halobacillus litoralis ERB031 strain.</title>
        <authorList>
            <person name="Lee S.-J."/>
            <person name="Park M.-K."/>
            <person name="Kim J.-Y."/>
            <person name="Lee Y.-J."/>
            <person name="Yi H."/>
            <person name="Bahn Y.-S."/>
            <person name="Kim J.F."/>
            <person name="Lee D.-W."/>
        </authorList>
    </citation>
    <scope>NUCLEOTIDE SEQUENCE [LARGE SCALE GENOMIC DNA]</scope>
    <source>
        <strain evidence="3 4">ERB 031</strain>
    </source>
</reference>
<protein>
    <submittedName>
        <fullName evidence="3">Universal stress protein</fullName>
    </submittedName>
</protein>
<evidence type="ECO:0000313" key="4">
    <source>
        <dbReference type="Proteomes" id="UP000287756"/>
    </source>
</evidence>
<comment type="similarity">
    <text evidence="1">Belongs to the universal stress protein A family.</text>
</comment>
<evidence type="ECO:0000256" key="1">
    <source>
        <dbReference type="ARBA" id="ARBA00008791"/>
    </source>
</evidence>
<dbReference type="InterPro" id="IPR014729">
    <property type="entry name" value="Rossmann-like_a/b/a_fold"/>
</dbReference>
<evidence type="ECO:0000259" key="2">
    <source>
        <dbReference type="Pfam" id="PF00582"/>
    </source>
</evidence>
<dbReference type="InterPro" id="IPR006015">
    <property type="entry name" value="Universal_stress_UspA"/>
</dbReference>
<organism evidence="3 4">
    <name type="scientific">Halobacillus litoralis</name>
    <dbReference type="NCBI Taxonomy" id="45668"/>
    <lineage>
        <taxon>Bacteria</taxon>
        <taxon>Bacillati</taxon>
        <taxon>Bacillota</taxon>
        <taxon>Bacilli</taxon>
        <taxon>Bacillales</taxon>
        <taxon>Bacillaceae</taxon>
        <taxon>Halobacillus</taxon>
    </lineage>
</organism>
<dbReference type="PRINTS" id="PR01438">
    <property type="entry name" value="UNVRSLSTRESS"/>
</dbReference>
<sequence length="139" mass="15240">MYNRILLASDGSAHAARAAEHAVHLAKLETGATVTVLYCIDGSTSKTDVLKEDDRTLLLEKRKNRIQSTEKVLEEADVSYEVELIKGDPGPKIVEYANTNKFEVVVIGSRGLNGFQEMVLGSVSHKVAKRVNCPVMIVK</sequence>
<proteinExistence type="inferred from homology"/>
<dbReference type="EMBL" id="CP026118">
    <property type="protein sequence ID" value="QAS54392.1"/>
    <property type="molecule type" value="Genomic_DNA"/>
</dbReference>
<dbReference type="CDD" id="cd00293">
    <property type="entry name" value="USP-like"/>
    <property type="match status" value="1"/>
</dbReference>
<gene>
    <name evidence="3" type="ORF">HLI_20310</name>
</gene>
<dbReference type="SUPFAM" id="SSF52402">
    <property type="entry name" value="Adenine nucleotide alpha hydrolases-like"/>
    <property type="match status" value="1"/>
</dbReference>
<dbReference type="OrthoDB" id="9777884at2"/>
<dbReference type="Proteomes" id="UP000287756">
    <property type="component" value="Chromosome"/>
</dbReference>
<dbReference type="Pfam" id="PF00582">
    <property type="entry name" value="Usp"/>
    <property type="match status" value="1"/>
</dbReference>